<dbReference type="CDD" id="cd06185">
    <property type="entry name" value="PDR_like"/>
    <property type="match status" value="1"/>
</dbReference>
<keyword evidence="11" id="KW-1185">Reference proteome</keyword>
<evidence type="ECO:0000256" key="4">
    <source>
        <dbReference type="ARBA" id="ARBA00022723"/>
    </source>
</evidence>
<dbReference type="SUPFAM" id="SSF63380">
    <property type="entry name" value="Riboflavin synthase domain-like"/>
    <property type="match status" value="1"/>
</dbReference>
<dbReference type="PROSITE" id="PS51085">
    <property type="entry name" value="2FE2S_FER_2"/>
    <property type="match status" value="1"/>
</dbReference>
<evidence type="ECO:0000256" key="1">
    <source>
        <dbReference type="ARBA" id="ARBA00001974"/>
    </source>
</evidence>
<dbReference type="PANTHER" id="PTHR47354">
    <property type="entry name" value="NADH OXIDOREDUCTASE HCR"/>
    <property type="match status" value="1"/>
</dbReference>
<dbReference type="InterPro" id="IPR006058">
    <property type="entry name" value="2Fe2S_fd_BS"/>
</dbReference>
<dbReference type="Gene3D" id="3.10.20.30">
    <property type="match status" value="1"/>
</dbReference>
<dbReference type="InterPro" id="IPR017927">
    <property type="entry name" value="FAD-bd_FR_type"/>
</dbReference>
<gene>
    <name evidence="10" type="ORF">BKA23_2396</name>
</gene>
<dbReference type="PROSITE" id="PS51384">
    <property type="entry name" value="FAD_FR"/>
    <property type="match status" value="1"/>
</dbReference>
<evidence type="ECO:0000313" key="10">
    <source>
        <dbReference type="EMBL" id="TWE10048.1"/>
    </source>
</evidence>
<name>A0A561E359_9MICO</name>
<dbReference type="Proteomes" id="UP000318297">
    <property type="component" value="Unassembled WGS sequence"/>
</dbReference>
<evidence type="ECO:0000259" key="9">
    <source>
        <dbReference type="PROSITE" id="PS51384"/>
    </source>
</evidence>
<dbReference type="InterPro" id="IPR050415">
    <property type="entry name" value="MRET"/>
</dbReference>
<dbReference type="GO" id="GO:0051537">
    <property type="term" value="F:2 iron, 2 sulfur cluster binding"/>
    <property type="evidence" value="ECO:0007669"/>
    <property type="project" value="UniProtKB-KW"/>
</dbReference>
<dbReference type="GO" id="GO:0016491">
    <property type="term" value="F:oxidoreductase activity"/>
    <property type="evidence" value="ECO:0007669"/>
    <property type="project" value="UniProtKB-KW"/>
</dbReference>
<comment type="cofactor">
    <cofactor evidence="1">
        <name>FAD</name>
        <dbReference type="ChEBI" id="CHEBI:57692"/>
    </cofactor>
</comment>
<dbReference type="InterPro" id="IPR039261">
    <property type="entry name" value="FNR_nucleotide-bd"/>
</dbReference>
<feature type="domain" description="2Fe-2S ferredoxin-type" evidence="8">
    <location>
        <begin position="237"/>
        <end position="322"/>
    </location>
</feature>
<evidence type="ECO:0000256" key="6">
    <source>
        <dbReference type="ARBA" id="ARBA00023004"/>
    </source>
</evidence>
<sequence>MNALHVTHDEVDLTLVVESVCDAADGVKAITLRRLDGADLPQWSPGAHTDMTVGGLVRQYSLCGDPADSARWRIAVLREVDGRGGSAAIHGTVRAGDILAARGPRNNFALTSAPAYVFIAGGIGITPLLPMVAAVHTAGAQWRLVMGGRTRASMAFVDELTSTYGDRVDVRPHDETGLLPLDTILADAPDGAAIYCCGPEPLLRAVENHCAAMPSLRLHVERFAPKQDPHAGDNEEFEVELESSGQVLTVGADTSVLEVLESAGVPVLSSCREGTCGTCETEVVEGVVDHRDSLLTEEERAENDVMFVCVSRAACPRLVLAL</sequence>
<feature type="domain" description="FAD-binding FR-type" evidence="9">
    <location>
        <begin position="10"/>
        <end position="111"/>
    </location>
</feature>
<evidence type="ECO:0000313" key="11">
    <source>
        <dbReference type="Proteomes" id="UP000318297"/>
    </source>
</evidence>
<dbReference type="RefSeq" id="WP_246104632.1">
    <property type="nucleotide sequence ID" value="NZ_VIVQ01000002.1"/>
</dbReference>
<dbReference type="SUPFAM" id="SSF52343">
    <property type="entry name" value="Ferredoxin reductase-like, C-terminal NADP-linked domain"/>
    <property type="match status" value="1"/>
</dbReference>
<keyword evidence="6" id="KW-0408">Iron</keyword>
<dbReference type="PANTHER" id="PTHR47354:SF1">
    <property type="entry name" value="CARNITINE MONOOXYGENASE REDUCTASE SUBUNIT"/>
    <property type="match status" value="1"/>
</dbReference>
<organism evidence="10 11">
    <name type="scientific">Rudaeicoccus suwonensis</name>
    <dbReference type="NCBI Taxonomy" id="657409"/>
    <lineage>
        <taxon>Bacteria</taxon>
        <taxon>Bacillati</taxon>
        <taxon>Actinomycetota</taxon>
        <taxon>Actinomycetes</taxon>
        <taxon>Micrococcales</taxon>
        <taxon>Dermacoccaceae</taxon>
        <taxon>Rudaeicoccus</taxon>
    </lineage>
</organism>
<reference evidence="10 11" key="1">
    <citation type="submission" date="2019-06" db="EMBL/GenBank/DDBJ databases">
        <title>Sequencing the genomes of 1000 actinobacteria strains.</title>
        <authorList>
            <person name="Klenk H.-P."/>
        </authorList>
    </citation>
    <scope>NUCLEOTIDE SEQUENCE [LARGE SCALE GENOMIC DNA]</scope>
    <source>
        <strain evidence="10 11">DSM 19560</strain>
    </source>
</reference>
<proteinExistence type="predicted"/>
<keyword evidence="2" id="KW-0285">Flavoprotein</keyword>
<keyword evidence="4" id="KW-0479">Metal-binding</keyword>
<dbReference type="InterPro" id="IPR001433">
    <property type="entry name" value="OxRdtase_FAD/NAD-bd"/>
</dbReference>
<keyword evidence="5" id="KW-0560">Oxidoreductase</keyword>
<keyword evidence="3" id="KW-0001">2Fe-2S</keyword>
<dbReference type="AlphaFoldDB" id="A0A561E359"/>
<dbReference type="Pfam" id="PF00111">
    <property type="entry name" value="Fer2"/>
    <property type="match status" value="1"/>
</dbReference>
<dbReference type="PRINTS" id="PR00409">
    <property type="entry name" value="PHDIOXRDTASE"/>
</dbReference>
<dbReference type="Gene3D" id="2.40.30.10">
    <property type="entry name" value="Translation factors"/>
    <property type="match status" value="1"/>
</dbReference>
<dbReference type="GO" id="GO:0046872">
    <property type="term" value="F:metal ion binding"/>
    <property type="evidence" value="ECO:0007669"/>
    <property type="project" value="UniProtKB-KW"/>
</dbReference>
<comment type="caution">
    <text evidence="10">The sequence shown here is derived from an EMBL/GenBank/DDBJ whole genome shotgun (WGS) entry which is preliminary data.</text>
</comment>
<dbReference type="PROSITE" id="PS00197">
    <property type="entry name" value="2FE2S_FER_1"/>
    <property type="match status" value="1"/>
</dbReference>
<dbReference type="InterPro" id="IPR036010">
    <property type="entry name" value="2Fe-2S_ferredoxin-like_sf"/>
</dbReference>
<dbReference type="InterPro" id="IPR017938">
    <property type="entry name" value="Riboflavin_synthase-like_b-brl"/>
</dbReference>
<dbReference type="InterPro" id="IPR001041">
    <property type="entry name" value="2Fe-2S_ferredoxin-type"/>
</dbReference>
<dbReference type="InterPro" id="IPR012675">
    <property type="entry name" value="Beta-grasp_dom_sf"/>
</dbReference>
<dbReference type="SUPFAM" id="SSF54292">
    <property type="entry name" value="2Fe-2S ferredoxin-like"/>
    <property type="match status" value="1"/>
</dbReference>
<accession>A0A561E359</accession>
<dbReference type="CDD" id="cd00207">
    <property type="entry name" value="fer2"/>
    <property type="match status" value="1"/>
</dbReference>
<evidence type="ECO:0000259" key="8">
    <source>
        <dbReference type="PROSITE" id="PS51085"/>
    </source>
</evidence>
<dbReference type="Pfam" id="PF00175">
    <property type="entry name" value="NAD_binding_1"/>
    <property type="match status" value="1"/>
</dbReference>
<evidence type="ECO:0000256" key="7">
    <source>
        <dbReference type="ARBA" id="ARBA00023014"/>
    </source>
</evidence>
<dbReference type="EMBL" id="VIVQ01000002">
    <property type="protein sequence ID" value="TWE10048.1"/>
    <property type="molecule type" value="Genomic_DNA"/>
</dbReference>
<protein>
    <submittedName>
        <fullName evidence="10">Ferredoxin-NADP reductase</fullName>
    </submittedName>
</protein>
<evidence type="ECO:0000256" key="2">
    <source>
        <dbReference type="ARBA" id="ARBA00022630"/>
    </source>
</evidence>
<evidence type="ECO:0000256" key="3">
    <source>
        <dbReference type="ARBA" id="ARBA00022714"/>
    </source>
</evidence>
<dbReference type="Gene3D" id="3.40.50.80">
    <property type="entry name" value="Nucleotide-binding domain of ferredoxin-NADP reductase (FNR) module"/>
    <property type="match status" value="1"/>
</dbReference>
<evidence type="ECO:0000256" key="5">
    <source>
        <dbReference type="ARBA" id="ARBA00023002"/>
    </source>
</evidence>
<keyword evidence="7" id="KW-0411">Iron-sulfur</keyword>